<feature type="chain" id="PRO_5042178308" evidence="2">
    <location>
        <begin position="30"/>
        <end position="347"/>
    </location>
</feature>
<reference evidence="3" key="1">
    <citation type="submission" date="2023-08" db="EMBL/GenBank/DDBJ databases">
        <authorList>
            <person name="Audoor S."/>
            <person name="Bilcke G."/>
        </authorList>
    </citation>
    <scope>NUCLEOTIDE SEQUENCE</scope>
</reference>
<comment type="caution">
    <text evidence="3">The sequence shown here is derived from an EMBL/GenBank/DDBJ whole genome shotgun (WGS) entry which is preliminary data.</text>
</comment>
<dbReference type="AlphaFoldDB" id="A0AAD2JLE0"/>
<gene>
    <name evidence="3" type="ORF">CYCCA115_LOCUS18422</name>
</gene>
<feature type="signal peptide" evidence="2">
    <location>
        <begin position="1"/>
        <end position="29"/>
    </location>
</feature>
<name>A0AAD2JLE0_9STRA</name>
<organism evidence="3 4">
    <name type="scientific">Cylindrotheca closterium</name>
    <dbReference type="NCBI Taxonomy" id="2856"/>
    <lineage>
        <taxon>Eukaryota</taxon>
        <taxon>Sar</taxon>
        <taxon>Stramenopiles</taxon>
        <taxon>Ochrophyta</taxon>
        <taxon>Bacillariophyta</taxon>
        <taxon>Bacillariophyceae</taxon>
        <taxon>Bacillariophycidae</taxon>
        <taxon>Bacillariales</taxon>
        <taxon>Bacillariaceae</taxon>
        <taxon>Cylindrotheca</taxon>
    </lineage>
</organism>
<keyword evidence="4" id="KW-1185">Reference proteome</keyword>
<protein>
    <submittedName>
        <fullName evidence="3">Uncharacterized protein</fullName>
    </submittedName>
</protein>
<proteinExistence type="predicted"/>
<feature type="region of interest" description="Disordered" evidence="1">
    <location>
        <begin position="85"/>
        <end position="125"/>
    </location>
</feature>
<evidence type="ECO:0000313" key="4">
    <source>
        <dbReference type="Proteomes" id="UP001295423"/>
    </source>
</evidence>
<evidence type="ECO:0000256" key="1">
    <source>
        <dbReference type="SAM" id="MobiDB-lite"/>
    </source>
</evidence>
<evidence type="ECO:0000313" key="3">
    <source>
        <dbReference type="EMBL" id="CAJ1960005.1"/>
    </source>
</evidence>
<sequence length="347" mass="39048">MMMMAFFNSSALPVWMMLLLCSRFTTVQADTVQLAECPKEPNVVGVYINNGSNCVRERNEMAREIVDATCKTGWELITTPTQSQSYCQPSLNANANTNDNDSDTNDDKSSNNNNNSNKDPASVPTCPVDYQRYGTQCHSPCPRGYNSKRGKCIQLKDSMPQHSMTCPNDNNNSNNNKNLHRIGAYCCESDQCGDLIQARHEIRIQKMQQQKAGSQSQNAILPPSTTSLTECNLPSVPGRFYYNPMTGRCDRSRISEPRVWKKLPRDNKNRYIGTCDEERETKVLGGCQPKCPPYYKSQKGMCHLPPCSIPFGRGMNDYDEKENDKMKSNNGIVLCPEGKYYLASQSF</sequence>
<accession>A0AAD2JLE0</accession>
<keyword evidence="2" id="KW-0732">Signal</keyword>
<evidence type="ECO:0000256" key="2">
    <source>
        <dbReference type="SAM" id="SignalP"/>
    </source>
</evidence>
<dbReference type="EMBL" id="CAKOGP040002036">
    <property type="protein sequence ID" value="CAJ1960005.1"/>
    <property type="molecule type" value="Genomic_DNA"/>
</dbReference>
<dbReference type="Proteomes" id="UP001295423">
    <property type="component" value="Unassembled WGS sequence"/>
</dbReference>
<feature type="compositionally biased region" description="Low complexity" evidence="1">
    <location>
        <begin position="110"/>
        <end position="119"/>
    </location>
</feature>